<dbReference type="NCBIfam" id="TIGR00595">
    <property type="entry name" value="priA"/>
    <property type="match status" value="1"/>
</dbReference>
<feature type="binding site" evidence="12">
    <location>
        <position position="462"/>
    </location>
    <ligand>
        <name>Zn(2+)</name>
        <dbReference type="ChEBI" id="CHEBI:29105"/>
        <label>2</label>
    </ligand>
</feature>
<dbReference type="OrthoDB" id="9759544at2"/>
<comment type="cofactor">
    <cofactor evidence="12">
        <name>Zn(2+)</name>
        <dbReference type="ChEBI" id="CHEBI:29105"/>
    </cofactor>
    <text evidence="12">Binds 2 zinc ions per subunit.</text>
</comment>
<keyword evidence="2 12" id="KW-0235">DNA replication</keyword>
<dbReference type="InterPro" id="IPR041236">
    <property type="entry name" value="PriA_C"/>
</dbReference>
<dbReference type="SMART" id="SM00490">
    <property type="entry name" value="HELICc"/>
    <property type="match status" value="1"/>
</dbReference>
<evidence type="ECO:0000313" key="14">
    <source>
        <dbReference type="EMBL" id="POZ61313.1"/>
    </source>
</evidence>
<keyword evidence="1 12" id="KW-0639">Primosome</keyword>
<evidence type="ECO:0000313" key="15">
    <source>
        <dbReference type="Proteomes" id="UP000237082"/>
    </source>
</evidence>
<dbReference type="HAMAP" id="MF_00983">
    <property type="entry name" value="PriA"/>
    <property type="match status" value="1"/>
</dbReference>
<keyword evidence="15" id="KW-1185">Reference proteome</keyword>
<dbReference type="Proteomes" id="UP000237082">
    <property type="component" value="Unassembled WGS sequence"/>
</dbReference>
<comment type="catalytic activity">
    <reaction evidence="11 12">
        <text>ATP + H2O = ADP + phosphate + H(+)</text>
        <dbReference type="Rhea" id="RHEA:13065"/>
        <dbReference type="ChEBI" id="CHEBI:15377"/>
        <dbReference type="ChEBI" id="CHEBI:15378"/>
        <dbReference type="ChEBI" id="CHEBI:30616"/>
        <dbReference type="ChEBI" id="CHEBI:43474"/>
        <dbReference type="ChEBI" id="CHEBI:456216"/>
        <dbReference type="EC" id="5.6.2.4"/>
    </reaction>
</comment>
<keyword evidence="10 12" id="KW-0413">Isomerase</keyword>
<dbReference type="GO" id="GO:0043138">
    <property type="term" value="F:3'-5' DNA helicase activity"/>
    <property type="evidence" value="ECO:0007669"/>
    <property type="project" value="UniProtKB-EC"/>
</dbReference>
<reference evidence="15" key="1">
    <citation type="submission" date="2018-02" db="EMBL/GenBank/DDBJ databases">
        <authorList>
            <person name="O'Hara-Hanley K."/>
            <person name="Soby S."/>
        </authorList>
    </citation>
    <scope>NUCLEOTIDE SEQUENCE [LARGE SCALE GENOMIC DNA]</scope>
    <source>
        <strain evidence="15">MWU14-2602</strain>
    </source>
</reference>
<evidence type="ECO:0000256" key="5">
    <source>
        <dbReference type="ARBA" id="ARBA00022801"/>
    </source>
</evidence>
<evidence type="ECO:0000256" key="6">
    <source>
        <dbReference type="ARBA" id="ARBA00022806"/>
    </source>
</evidence>
<dbReference type="EMBL" id="PQWB01000062">
    <property type="protein sequence ID" value="POZ61313.1"/>
    <property type="molecule type" value="Genomic_DNA"/>
</dbReference>
<dbReference type="FunFam" id="3.40.50.300:FF:000489">
    <property type="entry name" value="Primosome assembly protein PriA"/>
    <property type="match status" value="1"/>
</dbReference>
<dbReference type="GO" id="GO:0005524">
    <property type="term" value="F:ATP binding"/>
    <property type="evidence" value="ECO:0007669"/>
    <property type="project" value="UniProtKB-UniRule"/>
</dbReference>
<evidence type="ECO:0000256" key="8">
    <source>
        <dbReference type="ARBA" id="ARBA00022840"/>
    </source>
</evidence>
<gene>
    <name evidence="12" type="primary">priA</name>
    <name evidence="14" type="ORF">C2I19_14255</name>
</gene>
<dbReference type="Pfam" id="PF00271">
    <property type="entry name" value="Helicase_C"/>
    <property type="match status" value="1"/>
</dbReference>
<dbReference type="GO" id="GO:1990077">
    <property type="term" value="C:primosome complex"/>
    <property type="evidence" value="ECO:0007669"/>
    <property type="project" value="UniProtKB-UniRule"/>
</dbReference>
<evidence type="ECO:0000256" key="3">
    <source>
        <dbReference type="ARBA" id="ARBA00022723"/>
    </source>
</evidence>
<dbReference type="Gene3D" id="3.40.50.300">
    <property type="entry name" value="P-loop containing nucleotide triphosphate hydrolases"/>
    <property type="match status" value="2"/>
</dbReference>
<dbReference type="NCBIfam" id="NF004067">
    <property type="entry name" value="PRK05580.1-4"/>
    <property type="match status" value="1"/>
</dbReference>
<evidence type="ECO:0000256" key="9">
    <source>
        <dbReference type="ARBA" id="ARBA00023125"/>
    </source>
</evidence>
<evidence type="ECO:0000259" key="13">
    <source>
        <dbReference type="PROSITE" id="PS51192"/>
    </source>
</evidence>
<dbReference type="PANTHER" id="PTHR30580">
    <property type="entry name" value="PRIMOSOMAL PROTEIN N"/>
    <property type="match status" value="1"/>
</dbReference>
<keyword evidence="4 12" id="KW-0547">Nucleotide-binding</keyword>
<protein>
    <recommendedName>
        <fullName evidence="12">Replication restart protein PriA</fullName>
    </recommendedName>
    <alternativeName>
        <fullName evidence="12">ATP-dependent DNA helicase PriA</fullName>
        <ecNumber evidence="12">5.6.2.4</ecNumber>
    </alternativeName>
    <alternativeName>
        <fullName evidence="12">DNA 3'-5' helicase PriA</fullName>
    </alternativeName>
</protein>
<feature type="binding site" evidence="12">
    <location>
        <position position="441"/>
    </location>
    <ligand>
        <name>Zn(2+)</name>
        <dbReference type="ChEBI" id="CHEBI:29105"/>
        <label>2</label>
    </ligand>
</feature>
<dbReference type="Pfam" id="PF18074">
    <property type="entry name" value="PriA_C"/>
    <property type="match status" value="1"/>
</dbReference>
<dbReference type="EC" id="5.6.2.4" evidence="12"/>
<dbReference type="RefSeq" id="WP_103903359.1">
    <property type="nucleotide sequence ID" value="NZ_PQWB01000062.1"/>
</dbReference>
<dbReference type="PANTHER" id="PTHR30580:SF0">
    <property type="entry name" value="PRIMOSOMAL PROTEIN N"/>
    <property type="match status" value="1"/>
</dbReference>
<organism evidence="14 15">
    <name type="scientific">Chromobacterium alticapitis</name>
    <dbReference type="NCBI Taxonomy" id="2073169"/>
    <lineage>
        <taxon>Bacteria</taxon>
        <taxon>Pseudomonadati</taxon>
        <taxon>Pseudomonadota</taxon>
        <taxon>Betaproteobacteria</taxon>
        <taxon>Neisseriales</taxon>
        <taxon>Chromobacteriaceae</taxon>
        <taxon>Chromobacterium</taxon>
    </lineage>
</organism>
<keyword evidence="5 12" id="KW-0378">Hydrolase</keyword>
<dbReference type="GO" id="GO:0006269">
    <property type="term" value="P:DNA replication, synthesis of primer"/>
    <property type="evidence" value="ECO:0007669"/>
    <property type="project" value="UniProtKB-KW"/>
</dbReference>
<dbReference type="GO" id="GO:0006270">
    <property type="term" value="P:DNA replication initiation"/>
    <property type="evidence" value="ECO:0007669"/>
    <property type="project" value="TreeGrafter"/>
</dbReference>
<evidence type="ECO:0000256" key="4">
    <source>
        <dbReference type="ARBA" id="ARBA00022741"/>
    </source>
</evidence>
<dbReference type="CDD" id="cd17929">
    <property type="entry name" value="DEXHc_priA"/>
    <property type="match status" value="1"/>
</dbReference>
<feature type="binding site" evidence="12">
    <location>
        <position position="435"/>
    </location>
    <ligand>
        <name>Zn(2+)</name>
        <dbReference type="ChEBI" id="CHEBI:29105"/>
        <label>1</label>
    </ligand>
</feature>
<name>A0A2S5DDY2_9NEIS</name>
<keyword evidence="8 12" id="KW-0067">ATP-binding</keyword>
<dbReference type="Gene3D" id="3.40.1440.60">
    <property type="entry name" value="PriA, 3(prime) DNA-binding domain"/>
    <property type="match status" value="1"/>
</dbReference>
<feature type="binding site" evidence="12">
    <location>
        <position position="432"/>
    </location>
    <ligand>
        <name>Zn(2+)</name>
        <dbReference type="ChEBI" id="CHEBI:29105"/>
        <label>1</label>
    </ligand>
</feature>
<keyword evidence="3 12" id="KW-0479">Metal-binding</keyword>
<dbReference type="Pfam" id="PF18319">
    <property type="entry name" value="Zn_ribbon_PriA"/>
    <property type="match status" value="1"/>
</dbReference>
<dbReference type="CDD" id="cd18804">
    <property type="entry name" value="SF2_C_priA"/>
    <property type="match status" value="1"/>
</dbReference>
<comment type="similarity">
    <text evidence="12">Belongs to the helicase family. PriA subfamily.</text>
</comment>
<dbReference type="InterPro" id="IPR001650">
    <property type="entry name" value="Helicase_C-like"/>
</dbReference>
<feature type="binding site" evidence="12">
    <location>
        <position position="472"/>
    </location>
    <ligand>
        <name>Zn(2+)</name>
        <dbReference type="ChEBI" id="CHEBI:29105"/>
        <label>1</label>
    </ligand>
</feature>
<comment type="function">
    <text evidence="12">Initiates the restart of stalled replication forks, which reloads the replicative helicase on sites other than the origin of replication. Recognizes and binds to abandoned replication forks and remodels them to uncover a helicase loading site. Promotes assembly of the primosome at these replication forks.</text>
</comment>
<feature type="binding site" evidence="12">
    <location>
        <position position="475"/>
    </location>
    <ligand>
        <name>Zn(2+)</name>
        <dbReference type="ChEBI" id="CHEBI:29105"/>
        <label>1</label>
    </ligand>
</feature>
<dbReference type="GO" id="GO:0003677">
    <property type="term" value="F:DNA binding"/>
    <property type="evidence" value="ECO:0007669"/>
    <property type="project" value="UniProtKB-UniRule"/>
</dbReference>
<feature type="binding site" evidence="12">
    <location>
        <position position="444"/>
    </location>
    <ligand>
        <name>Zn(2+)</name>
        <dbReference type="ChEBI" id="CHEBI:29105"/>
        <label>2</label>
    </ligand>
</feature>
<accession>A0A2S5DDY2</accession>
<dbReference type="SMART" id="SM00487">
    <property type="entry name" value="DEXDc"/>
    <property type="match status" value="1"/>
</dbReference>
<evidence type="ECO:0000256" key="12">
    <source>
        <dbReference type="HAMAP-Rule" id="MF_00983"/>
    </source>
</evidence>
<dbReference type="GO" id="GO:0016887">
    <property type="term" value="F:ATP hydrolysis activity"/>
    <property type="evidence" value="ECO:0007669"/>
    <property type="project" value="RHEA"/>
</dbReference>
<keyword evidence="6 12" id="KW-0347">Helicase</keyword>
<dbReference type="InterPro" id="IPR005259">
    <property type="entry name" value="PriA"/>
</dbReference>
<feature type="binding site" evidence="12">
    <location>
        <position position="459"/>
    </location>
    <ligand>
        <name>Zn(2+)</name>
        <dbReference type="ChEBI" id="CHEBI:29105"/>
        <label>2</label>
    </ligand>
</feature>
<dbReference type="AlphaFoldDB" id="A0A2S5DDY2"/>
<evidence type="ECO:0000256" key="10">
    <source>
        <dbReference type="ARBA" id="ARBA00023235"/>
    </source>
</evidence>
<dbReference type="Pfam" id="PF00270">
    <property type="entry name" value="DEAD"/>
    <property type="match status" value="1"/>
</dbReference>
<sequence>MGERKPVQVAIDVPLAGTFSYLTESPVMAGARVSVSFGPRRLCGVVVTPIPGVGVAGYDAAKLKCIEMVLDGLPPLPEEFLALARFASDYYHYPLGQTLFTALPTGLREPRDVRRPDRRPFALTEAGLADAPPARQKARLALWQALQDGPLTQAQAKEVTPQAGKLLADWLAEGKAERVTPEATPLRLGEAPELNDEQQTALTALRASQGFQPWLLHGVTGSGKTEVYLRLIAEQLAARRQTLVLVPEINLTPQLIDRFAKRFPASRIVVQHSNLADGERMHGWLDAWHGEADVVIGTRLSVFTPLPRLGLIVVDEEHDGSFKQQDGLRYHARDLAVWRARRAGIAIVLGSATPSLETVANVEAGRYQKLALTRRAHGAARLPDVRLVDTRRKKLAEGLSEPVLEALKARLARKEMSLVFINRRGFAPVVACTACGWTSGCPHCSAKLVVHLMERKLRCHHCGWEEPVPRACPDCGDPDIKPLGEGTQRLESALQRMLPEARVLRIDRDTTSRKDAWDEIYRKVHGGEVDILVGTQMLAKGHDFGTLSLVAALGADGGLYSADFRASERLFSQLMQVAGRAGRADAPGEVLIQTQWPDHPLYHALVAHDFDGYAAALLSERRQAGFPPSTFQALLRADSPELAQATAFLRQAREALDALDPMAQGVLISGPAPALMARLAQRERAQLVLESPQRGALHRLLDQLPPLLDGLAKSHGRALRWSLDVDPQDW</sequence>
<dbReference type="InterPro" id="IPR040498">
    <property type="entry name" value="PriA_CRR"/>
</dbReference>
<comment type="subunit">
    <text evidence="12">Component of the replication restart primosome.</text>
</comment>
<dbReference type="Pfam" id="PF17764">
    <property type="entry name" value="PriA_3primeBD"/>
    <property type="match status" value="1"/>
</dbReference>
<evidence type="ECO:0000256" key="7">
    <source>
        <dbReference type="ARBA" id="ARBA00022833"/>
    </source>
</evidence>
<dbReference type="InterPro" id="IPR041222">
    <property type="entry name" value="PriA_3primeBD"/>
</dbReference>
<evidence type="ECO:0000256" key="2">
    <source>
        <dbReference type="ARBA" id="ARBA00022705"/>
    </source>
</evidence>
<evidence type="ECO:0000256" key="1">
    <source>
        <dbReference type="ARBA" id="ARBA00022515"/>
    </source>
</evidence>
<keyword evidence="9 12" id="KW-0238">DNA-binding</keyword>
<dbReference type="GO" id="GO:0006302">
    <property type="term" value="P:double-strand break repair"/>
    <property type="evidence" value="ECO:0007669"/>
    <property type="project" value="InterPro"/>
</dbReference>
<evidence type="ECO:0000256" key="11">
    <source>
        <dbReference type="ARBA" id="ARBA00048988"/>
    </source>
</evidence>
<dbReference type="GO" id="GO:0008270">
    <property type="term" value="F:zinc ion binding"/>
    <property type="evidence" value="ECO:0007669"/>
    <property type="project" value="UniProtKB-UniRule"/>
</dbReference>
<dbReference type="InterPro" id="IPR042115">
    <property type="entry name" value="PriA_3primeBD_sf"/>
</dbReference>
<dbReference type="PROSITE" id="PS51192">
    <property type="entry name" value="HELICASE_ATP_BIND_1"/>
    <property type="match status" value="1"/>
</dbReference>
<comment type="catalytic activity">
    <reaction evidence="12">
        <text>Couples ATP hydrolysis with the unwinding of duplex DNA by translocating in the 3'-5' direction.</text>
        <dbReference type="EC" id="5.6.2.4"/>
    </reaction>
</comment>
<dbReference type="SUPFAM" id="SSF52540">
    <property type="entry name" value="P-loop containing nucleoside triphosphate hydrolases"/>
    <property type="match status" value="2"/>
</dbReference>
<dbReference type="InterPro" id="IPR011545">
    <property type="entry name" value="DEAD/DEAH_box_helicase_dom"/>
</dbReference>
<proteinExistence type="inferred from homology"/>
<feature type="domain" description="Helicase ATP-binding" evidence="13">
    <location>
        <begin position="205"/>
        <end position="372"/>
    </location>
</feature>
<dbReference type="InterPro" id="IPR014001">
    <property type="entry name" value="Helicase_ATP-bd"/>
</dbReference>
<comment type="caution">
    <text evidence="14">The sequence shown here is derived from an EMBL/GenBank/DDBJ whole genome shotgun (WGS) entry which is preliminary data.</text>
</comment>
<dbReference type="InterPro" id="IPR027417">
    <property type="entry name" value="P-loop_NTPase"/>
</dbReference>
<dbReference type="GO" id="GO:0006310">
    <property type="term" value="P:DNA recombination"/>
    <property type="evidence" value="ECO:0007669"/>
    <property type="project" value="InterPro"/>
</dbReference>
<keyword evidence="7 12" id="KW-0862">Zinc</keyword>